<comment type="similarity">
    <text evidence="1 4">Belongs to the TIFY/JAZ family.</text>
</comment>
<dbReference type="GO" id="GO:0031347">
    <property type="term" value="P:regulation of defense response"/>
    <property type="evidence" value="ECO:0007669"/>
    <property type="project" value="UniProtKB-UniRule"/>
</dbReference>
<dbReference type="PROSITE" id="PS51320">
    <property type="entry name" value="TIFY"/>
    <property type="match status" value="1"/>
</dbReference>
<dbReference type="GO" id="GO:2000022">
    <property type="term" value="P:regulation of jasmonic acid mediated signaling pathway"/>
    <property type="evidence" value="ECO:0007669"/>
    <property type="project" value="UniProtKB-UniRule"/>
</dbReference>
<dbReference type="EMBL" id="JAUJYO010000006">
    <property type="protein sequence ID" value="KAK1315185.1"/>
    <property type="molecule type" value="Genomic_DNA"/>
</dbReference>
<gene>
    <name evidence="7" type="primary">TIFY6B</name>
    <name evidence="7" type="ORF">QJS10_CPA06g02223</name>
</gene>
<dbReference type="InterPro" id="IPR040390">
    <property type="entry name" value="TIFY/JAZ"/>
</dbReference>
<dbReference type="SMART" id="SM00979">
    <property type="entry name" value="TIFY"/>
    <property type="match status" value="1"/>
</dbReference>
<dbReference type="GO" id="GO:0009611">
    <property type="term" value="P:response to wounding"/>
    <property type="evidence" value="ECO:0007669"/>
    <property type="project" value="UniProtKB-UniRule"/>
</dbReference>
<dbReference type="PANTHER" id="PTHR33077:SF90">
    <property type="entry name" value="PROTEIN TIFY 7"/>
    <property type="match status" value="1"/>
</dbReference>
<dbReference type="Pfam" id="PF09425">
    <property type="entry name" value="Jas_motif"/>
    <property type="match status" value="1"/>
</dbReference>
<comment type="caution">
    <text evidence="7">The sequence shown here is derived from an EMBL/GenBank/DDBJ whole genome shotgun (WGS) entry which is preliminary data.</text>
</comment>
<evidence type="ECO:0000256" key="5">
    <source>
        <dbReference type="SAM" id="MobiDB-lite"/>
    </source>
</evidence>
<evidence type="ECO:0000256" key="4">
    <source>
        <dbReference type="RuleBase" id="RU369065"/>
    </source>
</evidence>
<keyword evidence="2 4" id="KW-1184">Jasmonic acid signaling pathway</keyword>
<dbReference type="Pfam" id="PF06200">
    <property type="entry name" value="tify"/>
    <property type="match status" value="1"/>
</dbReference>
<evidence type="ECO:0000313" key="8">
    <source>
        <dbReference type="Proteomes" id="UP001180020"/>
    </source>
</evidence>
<feature type="domain" description="Tify" evidence="6">
    <location>
        <begin position="175"/>
        <end position="210"/>
    </location>
</feature>
<comment type="domain">
    <text evidence="4">The jas domain is required for interaction with COI1.</text>
</comment>
<evidence type="ECO:0000256" key="1">
    <source>
        <dbReference type="ARBA" id="ARBA00008614"/>
    </source>
</evidence>
<dbReference type="InterPro" id="IPR018467">
    <property type="entry name" value="CCT_CS"/>
</dbReference>
<reference evidence="7" key="1">
    <citation type="journal article" date="2023" name="Nat. Commun.">
        <title>Diploid and tetraploid genomes of Acorus and the evolution of monocots.</title>
        <authorList>
            <person name="Ma L."/>
            <person name="Liu K.W."/>
            <person name="Li Z."/>
            <person name="Hsiao Y.Y."/>
            <person name="Qi Y."/>
            <person name="Fu T."/>
            <person name="Tang G.D."/>
            <person name="Zhang D."/>
            <person name="Sun W.H."/>
            <person name="Liu D.K."/>
            <person name="Li Y."/>
            <person name="Chen G.Z."/>
            <person name="Liu X.D."/>
            <person name="Liao X.Y."/>
            <person name="Jiang Y.T."/>
            <person name="Yu X."/>
            <person name="Hao Y."/>
            <person name="Huang J."/>
            <person name="Zhao X.W."/>
            <person name="Ke S."/>
            <person name="Chen Y.Y."/>
            <person name="Wu W.L."/>
            <person name="Hsu J.L."/>
            <person name="Lin Y.F."/>
            <person name="Huang M.D."/>
            <person name="Li C.Y."/>
            <person name="Huang L."/>
            <person name="Wang Z.W."/>
            <person name="Zhao X."/>
            <person name="Zhong W.Y."/>
            <person name="Peng D.H."/>
            <person name="Ahmad S."/>
            <person name="Lan S."/>
            <person name="Zhang J.S."/>
            <person name="Tsai W.C."/>
            <person name="Van de Peer Y."/>
            <person name="Liu Z.J."/>
        </authorList>
    </citation>
    <scope>NUCLEOTIDE SEQUENCE</scope>
    <source>
        <strain evidence="7">CP</strain>
    </source>
</reference>
<evidence type="ECO:0000313" key="7">
    <source>
        <dbReference type="EMBL" id="KAK1315185.1"/>
    </source>
</evidence>
<accession>A0AAV9EN16</accession>
<dbReference type="AlphaFoldDB" id="A0AAV9EN16"/>
<comment type="subcellular location">
    <subcellularLocation>
        <location evidence="4">Nucleus</location>
    </subcellularLocation>
</comment>
<evidence type="ECO:0000256" key="2">
    <source>
        <dbReference type="ARBA" id="ARBA00022819"/>
    </source>
</evidence>
<dbReference type="GO" id="GO:0005634">
    <property type="term" value="C:nucleus"/>
    <property type="evidence" value="ECO:0007669"/>
    <property type="project" value="UniProtKB-SubCell"/>
</dbReference>
<dbReference type="Proteomes" id="UP001180020">
    <property type="component" value="Unassembled WGS sequence"/>
</dbReference>
<name>A0AAV9EN16_ACOCL</name>
<protein>
    <recommendedName>
        <fullName evidence="4">Protein TIFY</fullName>
    </recommendedName>
    <alternativeName>
        <fullName evidence="4">Jasmonate ZIM domain-containing protein</fullName>
    </alternativeName>
</protein>
<sequence>MERDFLGMNGRESVAFVKEELKAGSKDPAFLGSSTLQWPFTNKFSTLQQFMSFKSSQEERPKKLVFDHLPSSGFHPVPDSMNAHHNKPFSLVTASQRNFNLNSSPSIHHATIPSYPAQQMEYHHEIRTFPVSNHPYFKVHATATSNGPNSTMGHLKPQQPFGCITPVPRNVSKKSPPAVAQLTIFYGGTVNVYDNIPPEKAQAIMFLAGNSSSQSTPTSAANPRAQVPLLPPKMVTVGDGSPCSASALSSPISVASYSGGGGAQSATGSSGIDEIATAKVMNNATNNVAPARQPEQPSKPISPAHTLMPRAVPQARNASLARFLEKRKERVTKSSMPYPATMKSNEGTLSFDDAGFPEKGTEQSWYPSKPNNGIDSAKSLTKLEI</sequence>
<evidence type="ECO:0000259" key="6">
    <source>
        <dbReference type="PROSITE" id="PS51320"/>
    </source>
</evidence>
<keyword evidence="4" id="KW-0539">Nucleus</keyword>
<dbReference type="PANTHER" id="PTHR33077">
    <property type="entry name" value="PROTEIN TIFY 4A-RELATED-RELATED"/>
    <property type="match status" value="1"/>
</dbReference>
<keyword evidence="8" id="KW-1185">Reference proteome</keyword>
<evidence type="ECO:0000256" key="3">
    <source>
        <dbReference type="ARBA" id="ARBA00022843"/>
    </source>
</evidence>
<dbReference type="InterPro" id="IPR010399">
    <property type="entry name" value="Tify_dom"/>
</dbReference>
<feature type="compositionally biased region" description="Polar residues" evidence="5">
    <location>
        <begin position="362"/>
        <end position="374"/>
    </location>
</feature>
<proteinExistence type="inferred from homology"/>
<comment type="function">
    <text evidence="4">Repressor of jasmonate responses.</text>
</comment>
<reference evidence="7" key="2">
    <citation type="submission" date="2023-06" db="EMBL/GenBank/DDBJ databases">
        <authorList>
            <person name="Ma L."/>
            <person name="Liu K.-W."/>
            <person name="Li Z."/>
            <person name="Hsiao Y.-Y."/>
            <person name="Qi Y."/>
            <person name="Fu T."/>
            <person name="Tang G."/>
            <person name="Zhang D."/>
            <person name="Sun W.-H."/>
            <person name="Liu D.-K."/>
            <person name="Li Y."/>
            <person name="Chen G.-Z."/>
            <person name="Liu X.-D."/>
            <person name="Liao X.-Y."/>
            <person name="Jiang Y.-T."/>
            <person name="Yu X."/>
            <person name="Hao Y."/>
            <person name="Huang J."/>
            <person name="Zhao X.-W."/>
            <person name="Ke S."/>
            <person name="Chen Y.-Y."/>
            <person name="Wu W.-L."/>
            <person name="Hsu J.-L."/>
            <person name="Lin Y.-F."/>
            <person name="Huang M.-D."/>
            <person name="Li C.-Y."/>
            <person name="Huang L."/>
            <person name="Wang Z.-W."/>
            <person name="Zhao X."/>
            <person name="Zhong W.-Y."/>
            <person name="Peng D.-H."/>
            <person name="Ahmad S."/>
            <person name="Lan S."/>
            <person name="Zhang J.-S."/>
            <person name="Tsai W.-C."/>
            <person name="Van De Peer Y."/>
            <person name="Liu Z.-J."/>
        </authorList>
    </citation>
    <scope>NUCLEOTIDE SEQUENCE</scope>
    <source>
        <strain evidence="7">CP</strain>
        <tissue evidence="7">Leaves</tissue>
    </source>
</reference>
<feature type="region of interest" description="Disordered" evidence="5">
    <location>
        <begin position="330"/>
        <end position="385"/>
    </location>
</feature>
<keyword evidence="3" id="KW-0832">Ubl conjugation</keyword>
<organism evidence="7 8">
    <name type="scientific">Acorus calamus</name>
    <name type="common">Sweet flag</name>
    <dbReference type="NCBI Taxonomy" id="4465"/>
    <lineage>
        <taxon>Eukaryota</taxon>
        <taxon>Viridiplantae</taxon>
        <taxon>Streptophyta</taxon>
        <taxon>Embryophyta</taxon>
        <taxon>Tracheophyta</taxon>
        <taxon>Spermatophyta</taxon>
        <taxon>Magnoliopsida</taxon>
        <taxon>Liliopsida</taxon>
        <taxon>Acoraceae</taxon>
        <taxon>Acorus</taxon>
    </lineage>
</organism>